<protein>
    <submittedName>
        <fullName evidence="1">Uncharacterized protein</fullName>
    </submittedName>
</protein>
<keyword evidence="2" id="KW-1185">Reference proteome</keyword>
<organism evidence="1 2">
    <name type="scientific">Hoylesella loescheii DSM 19665 = JCM 12249 = ATCC 15930</name>
    <dbReference type="NCBI Taxonomy" id="1122985"/>
    <lineage>
        <taxon>Bacteria</taxon>
        <taxon>Pseudomonadati</taxon>
        <taxon>Bacteroidota</taxon>
        <taxon>Bacteroidia</taxon>
        <taxon>Bacteroidales</taxon>
        <taxon>Prevotellaceae</taxon>
        <taxon>Hoylesella</taxon>
    </lineage>
</organism>
<name>A0A069QDG8_HOYLO</name>
<sequence>MFVATLQKACSETYYEKHDVISFSCVTHFARKQPISPYKLNNENIPTAMPLCRC</sequence>
<reference evidence="1 2" key="1">
    <citation type="submission" date="2013-08" db="EMBL/GenBank/DDBJ databases">
        <authorList>
            <person name="Weinstock G."/>
            <person name="Sodergren E."/>
            <person name="Wylie T."/>
            <person name="Fulton L."/>
            <person name="Fulton R."/>
            <person name="Fronick C."/>
            <person name="O'Laughlin M."/>
            <person name="Godfrey J."/>
            <person name="Miner T."/>
            <person name="Herter B."/>
            <person name="Appelbaum E."/>
            <person name="Cordes M."/>
            <person name="Lek S."/>
            <person name="Wollam A."/>
            <person name="Pepin K.H."/>
            <person name="Palsikar V.B."/>
            <person name="Mitreva M."/>
            <person name="Wilson R.K."/>
        </authorList>
    </citation>
    <scope>NUCLEOTIDE SEQUENCE [LARGE SCALE GENOMIC DNA]</scope>
    <source>
        <strain evidence="1 2">ATCC 15930</strain>
    </source>
</reference>
<dbReference type="EMBL" id="JNGW01000129">
    <property type="protein sequence ID" value="KDR50943.1"/>
    <property type="molecule type" value="Genomic_DNA"/>
</dbReference>
<dbReference type="HOGENOM" id="CLU_3046572_0_0_10"/>
<accession>A0A069QDG8</accession>
<gene>
    <name evidence="1" type="ORF">HMPREF1991_02967</name>
</gene>
<evidence type="ECO:0000313" key="1">
    <source>
        <dbReference type="EMBL" id="KDR50943.1"/>
    </source>
</evidence>
<dbReference type="Proteomes" id="UP000027442">
    <property type="component" value="Unassembled WGS sequence"/>
</dbReference>
<comment type="caution">
    <text evidence="1">The sequence shown here is derived from an EMBL/GenBank/DDBJ whole genome shotgun (WGS) entry which is preliminary data.</text>
</comment>
<dbReference type="PATRIC" id="fig|1122985.7.peg.3071"/>
<proteinExistence type="predicted"/>
<dbReference type="AlphaFoldDB" id="A0A069QDG8"/>
<evidence type="ECO:0000313" key="2">
    <source>
        <dbReference type="Proteomes" id="UP000027442"/>
    </source>
</evidence>